<organism evidence="1 2">
    <name type="scientific">Cylindrobasidium torrendii FP15055 ss-10</name>
    <dbReference type="NCBI Taxonomy" id="1314674"/>
    <lineage>
        <taxon>Eukaryota</taxon>
        <taxon>Fungi</taxon>
        <taxon>Dikarya</taxon>
        <taxon>Basidiomycota</taxon>
        <taxon>Agaricomycotina</taxon>
        <taxon>Agaricomycetes</taxon>
        <taxon>Agaricomycetidae</taxon>
        <taxon>Agaricales</taxon>
        <taxon>Marasmiineae</taxon>
        <taxon>Physalacriaceae</taxon>
        <taxon>Cylindrobasidium</taxon>
    </lineage>
</organism>
<dbReference type="EMBL" id="KN880870">
    <property type="protein sequence ID" value="KIY61792.1"/>
    <property type="molecule type" value="Genomic_DNA"/>
</dbReference>
<name>A0A0D7AUB9_9AGAR</name>
<evidence type="ECO:0000313" key="2">
    <source>
        <dbReference type="Proteomes" id="UP000054007"/>
    </source>
</evidence>
<reference evidence="1 2" key="1">
    <citation type="journal article" date="2015" name="Fungal Genet. Biol.">
        <title>Evolution of novel wood decay mechanisms in Agaricales revealed by the genome sequences of Fistulina hepatica and Cylindrobasidium torrendii.</title>
        <authorList>
            <person name="Floudas D."/>
            <person name="Held B.W."/>
            <person name="Riley R."/>
            <person name="Nagy L.G."/>
            <person name="Koehler G."/>
            <person name="Ransdell A.S."/>
            <person name="Younus H."/>
            <person name="Chow J."/>
            <person name="Chiniquy J."/>
            <person name="Lipzen A."/>
            <person name="Tritt A."/>
            <person name="Sun H."/>
            <person name="Haridas S."/>
            <person name="LaButti K."/>
            <person name="Ohm R.A."/>
            <person name="Kues U."/>
            <person name="Blanchette R.A."/>
            <person name="Grigoriev I.V."/>
            <person name="Minto R.E."/>
            <person name="Hibbett D.S."/>
        </authorList>
    </citation>
    <scope>NUCLEOTIDE SEQUENCE [LARGE SCALE GENOMIC DNA]</scope>
    <source>
        <strain evidence="1 2">FP15055 ss-10</strain>
    </source>
</reference>
<protein>
    <submittedName>
        <fullName evidence="1">Uncharacterized protein</fullName>
    </submittedName>
</protein>
<evidence type="ECO:0000313" key="1">
    <source>
        <dbReference type="EMBL" id="KIY61792.1"/>
    </source>
</evidence>
<dbReference type="AlphaFoldDB" id="A0A0D7AUB9"/>
<dbReference type="STRING" id="1314674.A0A0D7AUB9"/>
<accession>A0A0D7AUB9</accession>
<dbReference type="Gene3D" id="3.60.130.30">
    <property type="match status" value="1"/>
</dbReference>
<proteinExistence type="predicted"/>
<sequence length="318" mass="36418">MLPLFDITQRPLTEGGWHGWPRHGIKRRTDRDIDELVTCGIQIYSLENSAGADVPILDRNLRRWGLYRCVDQSSDGQARQAEQTESMKIAAGSTRWKDGGRGNFGVGRDGVMHEQGTQRPWRPANTPKQRDAMQLIFDNEAWKKDAQQSDIAWQTFNPTMHKLHCDVRKALEYQFDDLHWNWDTLPQGLTTFNFGPQVVCRDHADPKDFPTWANLKAFGDFDHKRGGHVVFWDLGIAIELPPGAEIWFPSALLLHSNTVIGKHETRYSATSYSSGGAFQWVYRGGLWPEYHDEAFPDVAELNEHRAAAFWDIAFPVWN</sequence>
<dbReference type="OrthoDB" id="3202607at2759"/>
<dbReference type="Proteomes" id="UP000054007">
    <property type="component" value="Unassembled WGS sequence"/>
</dbReference>
<keyword evidence="2" id="KW-1185">Reference proteome</keyword>
<gene>
    <name evidence="1" type="ORF">CYLTODRAFT_204827</name>
</gene>